<evidence type="ECO:0000256" key="1">
    <source>
        <dbReference type="ARBA" id="ARBA00023002"/>
    </source>
</evidence>
<dbReference type="Gene3D" id="3.40.309.10">
    <property type="entry name" value="Aldehyde Dehydrogenase, Chain A, domain 2"/>
    <property type="match status" value="1"/>
</dbReference>
<accession>A0A0G4I907</accession>
<organism evidence="3">
    <name type="scientific">Chromera velia CCMP2878</name>
    <dbReference type="NCBI Taxonomy" id="1169474"/>
    <lineage>
        <taxon>Eukaryota</taxon>
        <taxon>Sar</taxon>
        <taxon>Alveolata</taxon>
        <taxon>Colpodellida</taxon>
        <taxon>Chromeraceae</taxon>
        <taxon>Chromera</taxon>
    </lineage>
</organism>
<evidence type="ECO:0000313" key="3">
    <source>
        <dbReference type="EMBL" id="CEM53610.1"/>
    </source>
</evidence>
<dbReference type="InterPro" id="IPR016161">
    <property type="entry name" value="Ald_DH/histidinol_DH"/>
</dbReference>
<dbReference type="Gene3D" id="3.40.605.10">
    <property type="entry name" value="Aldehyde Dehydrogenase, Chain A, domain 1"/>
    <property type="match status" value="1"/>
</dbReference>
<dbReference type="PROSITE" id="PS00070">
    <property type="entry name" value="ALDEHYDE_DEHYDR_CYS"/>
    <property type="match status" value="1"/>
</dbReference>
<keyword evidence="1" id="KW-0560">Oxidoreductase</keyword>
<gene>
    <name evidence="3" type="ORF">Cvel_2021</name>
</gene>
<dbReference type="InterPro" id="IPR015590">
    <property type="entry name" value="Aldehyde_DH_dom"/>
</dbReference>
<dbReference type="InterPro" id="IPR016162">
    <property type="entry name" value="Ald_DH_N"/>
</dbReference>
<dbReference type="Pfam" id="PF00171">
    <property type="entry name" value="Aldedh"/>
    <property type="match status" value="1"/>
</dbReference>
<reference evidence="3" key="1">
    <citation type="submission" date="2014-11" db="EMBL/GenBank/DDBJ databases">
        <authorList>
            <person name="Otto D Thomas"/>
            <person name="Naeem Raeece"/>
        </authorList>
    </citation>
    <scope>NUCLEOTIDE SEQUENCE</scope>
</reference>
<protein>
    <recommendedName>
        <fullName evidence="2">Aldehyde dehydrogenase domain-containing protein</fullName>
    </recommendedName>
</protein>
<dbReference type="SUPFAM" id="SSF53720">
    <property type="entry name" value="ALDH-like"/>
    <property type="match status" value="1"/>
</dbReference>
<dbReference type="EMBL" id="CDMZ01005710">
    <property type="protein sequence ID" value="CEM53610.1"/>
    <property type="molecule type" value="Genomic_DNA"/>
</dbReference>
<dbReference type="InterPro" id="IPR016163">
    <property type="entry name" value="Ald_DH_C"/>
</dbReference>
<dbReference type="GO" id="GO:0016620">
    <property type="term" value="F:oxidoreductase activity, acting on the aldehyde or oxo group of donors, NAD or NADP as acceptor"/>
    <property type="evidence" value="ECO:0007669"/>
    <property type="project" value="InterPro"/>
</dbReference>
<dbReference type="PhylomeDB" id="A0A0G4I907"/>
<dbReference type="VEuPathDB" id="CryptoDB:Cvel_2021"/>
<name>A0A0G4I907_9ALVE</name>
<feature type="domain" description="Aldehyde dehydrogenase" evidence="2">
    <location>
        <begin position="36"/>
        <end position="538"/>
    </location>
</feature>
<proteinExistence type="predicted"/>
<dbReference type="InterPro" id="IPR016160">
    <property type="entry name" value="Ald_DH_CS_CYS"/>
</dbReference>
<evidence type="ECO:0000259" key="2">
    <source>
        <dbReference type="Pfam" id="PF00171"/>
    </source>
</evidence>
<dbReference type="PANTHER" id="PTHR11699">
    <property type="entry name" value="ALDEHYDE DEHYDROGENASE-RELATED"/>
    <property type="match status" value="1"/>
</dbReference>
<dbReference type="AlphaFoldDB" id="A0A0G4I907"/>
<sequence length="543" mass="58779">MSLLPFLEDVFAKTFHASSTASRKQNCTPASPSSCICRDPYSGEVVFQRPYLSLDDAVEKVLKTQRAFKIWKSVPLGKRIAHIQKGCVYFEDHKAELAKEITKAMGKPLSQSLFEIEAGVSKMKQLCTQAPKALETEFPPSPDEGKTRYEVQRVPKGVIEVIAPWNYPVFTALNGVIPALLSGNAVVLKHETLPAVGEAFEKAFGTFRCASAGAPGSSVGGPTPVEGLVSHLLVNVETSSILAVERDEIKHRVFTGSVGGGRGVMQTVGERAQNTKLTSPFITCSLELGGCDSCYIARDADLETAVPFIVNIGRLHNSGQSCCNVKRLLVHSEVMKEVEAKLCDEFGKTVLGDPSDENTTIGPLYGGKERVRFLWDLLLDAKKKGAKKILVRGEDVTALDLKALRLKVLMASPGSEDAFFAPTIVMFESAPPTSSPSVPRLLQEESFGPLLPVVSVGGDEEAVAIANGTSFALTHSIWTTDSKRARRYVDAIEAGTVMVNWCNDVHPQIVWSGQRRSGNGQGAMGSEGFRVLTYPKSVILHDI</sequence>